<proteinExistence type="predicted"/>
<dbReference type="EMBL" id="JAGETZ010000006">
    <property type="protein sequence ID" value="MBO2010200.1"/>
    <property type="molecule type" value="Genomic_DNA"/>
</dbReference>
<name>A0ABS3QG28_9BACT</name>
<dbReference type="InterPro" id="IPR011990">
    <property type="entry name" value="TPR-like_helical_dom_sf"/>
</dbReference>
<reference evidence="4 5" key="1">
    <citation type="submission" date="2021-03" db="EMBL/GenBank/DDBJ databases">
        <authorList>
            <person name="Kim M.K."/>
        </authorList>
    </citation>
    <scope>NUCLEOTIDE SEQUENCE [LARGE SCALE GENOMIC DNA]</scope>
    <source>
        <strain evidence="4 5">BT442</strain>
    </source>
</reference>
<keyword evidence="5" id="KW-1185">Reference proteome</keyword>
<dbReference type="Pfam" id="PF19904">
    <property type="entry name" value="DUF6377"/>
    <property type="match status" value="1"/>
</dbReference>
<evidence type="ECO:0000313" key="5">
    <source>
        <dbReference type="Proteomes" id="UP000664369"/>
    </source>
</evidence>
<evidence type="ECO:0000259" key="3">
    <source>
        <dbReference type="Pfam" id="PF19904"/>
    </source>
</evidence>
<feature type="domain" description="DUF6377" evidence="3">
    <location>
        <begin position="322"/>
        <end position="568"/>
    </location>
</feature>
<comment type="caution">
    <text evidence="4">The sequence shown here is derived from an EMBL/GenBank/DDBJ whole genome shotgun (WGS) entry which is preliminary data.</text>
</comment>
<dbReference type="Proteomes" id="UP000664369">
    <property type="component" value="Unassembled WGS sequence"/>
</dbReference>
<keyword evidence="2" id="KW-0812">Transmembrane</keyword>
<protein>
    <submittedName>
        <fullName evidence="4">Tetratricopeptide repeat protein</fullName>
    </submittedName>
</protein>
<keyword evidence="2" id="KW-0472">Membrane</keyword>
<keyword evidence="2" id="KW-1133">Transmembrane helix</keyword>
<gene>
    <name evidence="4" type="ORF">J4E00_14155</name>
</gene>
<feature type="coiled-coil region" evidence="1">
    <location>
        <begin position="433"/>
        <end position="488"/>
    </location>
</feature>
<feature type="transmembrane region" description="Helical" evidence="2">
    <location>
        <begin position="397"/>
        <end position="416"/>
    </location>
</feature>
<dbReference type="Gene3D" id="1.25.40.10">
    <property type="entry name" value="Tetratricopeptide repeat domain"/>
    <property type="match status" value="1"/>
</dbReference>
<keyword evidence="1" id="KW-0175">Coiled coil</keyword>
<dbReference type="InterPro" id="IPR045957">
    <property type="entry name" value="DUF6377"/>
</dbReference>
<dbReference type="RefSeq" id="WP_208175837.1">
    <property type="nucleotide sequence ID" value="NZ_JAGETZ010000006.1"/>
</dbReference>
<organism evidence="4 5">
    <name type="scientific">Hymenobacter negativus</name>
    <dbReference type="NCBI Taxonomy" id="2795026"/>
    <lineage>
        <taxon>Bacteria</taxon>
        <taxon>Pseudomonadati</taxon>
        <taxon>Bacteroidota</taxon>
        <taxon>Cytophagia</taxon>
        <taxon>Cytophagales</taxon>
        <taxon>Hymenobacteraceae</taxon>
        <taxon>Hymenobacter</taxon>
    </lineage>
</organism>
<evidence type="ECO:0000313" key="4">
    <source>
        <dbReference type="EMBL" id="MBO2010200.1"/>
    </source>
</evidence>
<evidence type="ECO:0000256" key="1">
    <source>
        <dbReference type="SAM" id="Coils"/>
    </source>
</evidence>
<evidence type="ECO:0000256" key="2">
    <source>
        <dbReference type="SAM" id="Phobius"/>
    </source>
</evidence>
<accession>A0ABS3QG28</accession>
<sequence length="606" mass="68935">MRFSFDVITYKLCLLQTVFGTAPLVWRWLVLWAALAHKVGNAVPNQFATFGACPAPTITPSHLVKLLLVLCGLLLSLLPARAFAGAATADSLLTELNQALAHKKQYDGQRLNRIAVLTADFASAEVGDDTRFDLGLRIYDEYKAFKYDSAFVYCQKITRLAERLKKPEKIEVAKLKLAFVLLSSGLFKETFETLESIRPAYLNAADKQSFYFLIARAYSDLGDFNQDQTYRPIYYQKALAYADTALLFSRPGSYESLSVQEFRAQKNNNLATGTAVYEQIRRLPHLSLHQLAVSASTTAYVYELAGQPDKAFELLLVAAIADVKTATKETTAIFKLSDYCYRQGDLKNAYTFIKEAREDATFYKARQRQIEISHVSSIIEGQKINIIENQRKSLKTYAIIMTLLAGVVIGFAVISFRQLQKVRKADQLIFAANQELRERNEALHELNSDLNEANKIKEEYIGFYFHNNSQYIDKLETLKKRVDALLASKQYAGVQKLVDSVNIKTERNELLKGFDTVFLRLFPNFIAQFNALFREEDRIQLPEDQLLTTELRIFALIRLGIVDSEQISRMLGYSINTIYTYKTRVKNRSLLPNEEFEARIQAIQAV</sequence>